<proteinExistence type="inferred from homology"/>
<comment type="similarity">
    <text evidence="1 7">Belongs to the peptidase S8 family.</text>
</comment>
<keyword evidence="4 7" id="KW-0720">Serine protease</keyword>
<dbReference type="Pfam" id="PF00082">
    <property type="entry name" value="Peptidase_S8"/>
    <property type="match status" value="1"/>
</dbReference>
<reference evidence="10" key="2">
    <citation type="submission" date="2019-06" db="EMBL/GenBank/DDBJ databases">
        <title>Genomics analysis of Aphanomyces spp. identifies a new class of oomycete effector associated with host adaptation.</title>
        <authorList>
            <person name="Gaulin E."/>
        </authorList>
    </citation>
    <scope>NUCLEOTIDE SEQUENCE</scope>
    <source>
        <strain evidence="10">CBS 578.67</strain>
    </source>
</reference>
<dbReference type="SUPFAM" id="SSF52743">
    <property type="entry name" value="Subtilisin-like"/>
    <property type="match status" value="1"/>
</dbReference>
<dbReference type="PANTHER" id="PTHR43806:SF67">
    <property type="entry name" value="EGF-LIKE DOMAIN-CONTAINING PROTEIN"/>
    <property type="match status" value="1"/>
</dbReference>
<feature type="signal peptide" evidence="8">
    <location>
        <begin position="1"/>
        <end position="15"/>
    </location>
</feature>
<dbReference type="Gene3D" id="3.40.50.200">
    <property type="entry name" value="Peptidase S8/S53 domain"/>
    <property type="match status" value="1"/>
</dbReference>
<evidence type="ECO:0000256" key="6">
    <source>
        <dbReference type="ARBA" id="ARBA00023619"/>
    </source>
</evidence>
<dbReference type="InterPro" id="IPR036852">
    <property type="entry name" value="Peptidase_S8/S53_dom_sf"/>
</dbReference>
<feature type="active site" description="Charge relay system" evidence="7">
    <location>
        <position position="208"/>
    </location>
</feature>
<dbReference type="PROSITE" id="PS51892">
    <property type="entry name" value="SUBTILASE"/>
    <property type="match status" value="1"/>
</dbReference>
<gene>
    <name evidence="11" type="primary">Aste57867_14287</name>
    <name evidence="10" type="ORF">As57867_014235</name>
    <name evidence="11" type="ORF">ASTE57867_14287</name>
</gene>
<dbReference type="InterPro" id="IPR000209">
    <property type="entry name" value="Peptidase_S8/S53_dom"/>
</dbReference>
<comment type="catalytic activity">
    <reaction evidence="5">
        <text>Hydrolysis of proteins with broad specificity for peptide bonds, and a preference for a large uncharged residue in P1. Hydrolyzes peptide amides.</text>
        <dbReference type="EC" id="3.4.21.62"/>
    </reaction>
</comment>
<dbReference type="InterPro" id="IPR050131">
    <property type="entry name" value="Peptidase_S8_subtilisin-like"/>
</dbReference>
<keyword evidence="3 7" id="KW-0378">Hydrolase</keyword>
<dbReference type="PROSITE" id="PS00138">
    <property type="entry name" value="SUBTILASE_SER"/>
    <property type="match status" value="1"/>
</dbReference>
<protein>
    <recommendedName>
        <fullName evidence="6">subtilisin</fullName>
        <ecNumber evidence="6">3.4.21.62</ecNumber>
    </recommendedName>
</protein>
<feature type="chain" id="PRO_5033437261" description="subtilisin" evidence="8">
    <location>
        <begin position="16"/>
        <end position="484"/>
    </location>
</feature>
<evidence type="ECO:0000313" key="10">
    <source>
        <dbReference type="EMBL" id="KAF0694860.1"/>
    </source>
</evidence>
<keyword evidence="12" id="KW-1185">Reference proteome</keyword>
<dbReference type="OrthoDB" id="63598at2759"/>
<feature type="active site" description="Charge relay system" evidence="7">
    <location>
        <position position="393"/>
    </location>
</feature>
<dbReference type="EMBL" id="VJMH01005535">
    <property type="protein sequence ID" value="KAF0694860.1"/>
    <property type="molecule type" value="Genomic_DNA"/>
</dbReference>
<evidence type="ECO:0000256" key="5">
    <source>
        <dbReference type="ARBA" id="ARBA00023529"/>
    </source>
</evidence>
<evidence type="ECO:0000313" key="12">
    <source>
        <dbReference type="Proteomes" id="UP000332933"/>
    </source>
</evidence>
<dbReference type="GO" id="GO:0006508">
    <property type="term" value="P:proteolysis"/>
    <property type="evidence" value="ECO:0007669"/>
    <property type="project" value="UniProtKB-KW"/>
</dbReference>
<evidence type="ECO:0000313" key="11">
    <source>
        <dbReference type="EMBL" id="VFT91112.1"/>
    </source>
</evidence>
<evidence type="ECO:0000256" key="2">
    <source>
        <dbReference type="ARBA" id="ARBA00022670"/>
    </source>
</evidence>
<feature type="active site" description="Charge relay system" evidence="7">
    <location>
        <position position="172"/>
    </location>
</feature>
<sequence length="484" mass="51058">MQLAFFSLALAASHAAKFSLQLNRAFELQTLQEIDVLVKFNVDSRELNAIAAHETEPSKRRQAVHDYLVQANADAEAHVRAIVGQEKSISAIWIANAFLVRVDLATASAIADLAAVSYLDVNADVQLVDYLTKDLQDDDVPTPNVEWGVQAVGAPSIWEFTKGQGAVVASIDTGALVSHEAIQANWRAEKGWFDPYDKKPTPYDSQGHGSHTIGTSVGANGIGVAPDALWISCLGLKGGSGSTDKLLACAQWVICPTDPDGTNPDCDAGADVVNNSWGAATSVYNPFFEGVVAAWRAANIVPVFSNGNSGPRCASTGQPGSYTSVISVGAIGSDKSDPTTLAYFSSKGPATVADPSTNATVTIVKPDVSAPGYWTRSVGITNDTAYVLNAGTSMAAPHVAGVVALLKSFDKTLTYDQVYQYLTQTTDQDLLNTTEPAKWIGGQPGGINCGGVDDASWPNNRFGHGQVNVGTILRDGSLHDSRDD</sequence>
<dbReference type="PRINTS" id="PR00723">
    <property type="entry name" value="SUBTILISIN"/>
</dbReference>
<evidence type="ECO:0000256" key="4">
    <source>
        <dbReference type="ARBA" id="ARBA00022825"/>
    </source>
</evidence>
<dbReference type="EC" id="3.4.21.62" evidence="6"/>
<organism evidence="11 12">
    <name type="scientific">Aphanomyces stellatus</name>
    <dbReference type="NCBI Taxonomy" id="120398"/>
    <lineage>
        <taxon>Eukaryota</taxon>
        <taxon>Sar</taxon>
        <taxon>Stramenopiles</taxon>
        <taxon>Oomycota</taxon>
        <taxon>Saprolegniomycetes</taxon>
        <taxon>Saprolegniales</taxon>
        <taxon>Verrucalvaceae</taxon>
        <taxon>Aphanomyces</taxon>
    </lineage>
</organism>
<dbReference type="Proteomes" id="UP000332933">
    <property type="component" value="Unassembled WGS sequence"/>
</dbReference>
<keyword evidence="2 7" id="KW-0645">Protease</keyword>
<evidence type="ECO:0000259" key="9">
    <source>
        <dbReference type="Pfam" id="PF00082"/>
    </source>
</evidence>
<reference evidence="11 12" key="1">
    <citation type="submission" date="2019-03" db="EMBL/GenBank/DDBJ databases">
        <authorList>
            <person name="Gaulin E."/>
            <person name="Dumas B."/>
        </authorList>
    </citation>
    <scope>NUCLEOTIDE SEQUENCE [LARGE SCALE GENOMIC DNA]</scope>
    <source>
        <strain evidence="11">CBS 568.67</strain>
    </source>
</reference>
<dbReference type="EMBL" id="CAADRA010005556">
    <property type="protein sequence ID" value="VFT91112.1"/>
    <property type="molecule type" value="Genomic_DNA"/>
</dbReference>
<keyword evidence="8" id="KW-0732">Signal</keyword>
<evidence type="ECO:0000256" key="1">
    <source>
        <dbReference type="ARBA" id="ARBA00011073"/>
    </source>
</evidence>
<accession>A0A485L2Q6</accession>
<name>A0A485L2Q6_9STRA</name>
<dbReference type="InterPro" id="IPR015500">
    <property type="entry name" value="Peptidase_S8_subtilisin-rel"/>
</dbReference>
<evidence type="ECO:0000256" key="8">
    <source>
        <dbReference type="SAM" id="SignalP"/>
    </source>
</evidence>
<dbReference type="PANTHER" id="PTHR43806">
    <property type="entry name" value="PEPTIDASE S8"/>
    <property type="match status" value="1"/>
</dbReference>
<evidence type="ECO:0000256" key="3">
    <source>
        <dbReference type="ARBA" id="ARBA00022801"/>
    </source>
</evidence>
<dbReference type="InterPro" id="IPR023828">
    <property type="entry name" value="Peptidase_S8_Ser-AS"/>
</dbReference>
<dbReference type="AlphaFoldDB" id="A0A485L2Q6"/>
<dbReference type="GO" id="GO:0004252">
    <property type="term" value="F:serine-type endopeptidase activity"/>
    <property type="evidence" value="ECO:0007669"/>
    <property type="project" value="UniProtKB-UniRule"/>
</dbReference>
<feature type="domain" description="Peptidase S8/S53" evidence="9">
    <location>
        <begin position="163"/>
        <end position="432"/>
    </location>
</feature>
<evidence type="ECO:0000256" key="7">
    <source>
        <dbReference type="PROSITE-ProRule" id="PRU01240"/>
    </source>
</evidence>